<evidence type="ECO:0000313" key="4">
    <source>
        <dbReference type="EMBL" id="SPC83524.1"/>
    </source>
</evidence>
<dbReference type="InterPro" id="IPR026961">
    <property type="entry name" value="PGG_dom"/>
</dbReference>
<keyword evidence="1" id="KW-0040">ANK repeat</keyword>
<dbReference type="PANTHER" id="PTHR24128:SF24">
    <property type="entry name" value="ANKYRIN REPEAT PROTEIN"/>
    <property type="match status" value="1"/>
</dbReference>
<dbReference type="Pfam" id="PF13962">
    <property type="entry name" value="PGG"/>
    <property type="match status" value="1"/>
</dbReference>
<evidence type="ECO:0000259" key="3">
    <source>
        <dbReference type="Pfam" id="PF13962"/>
    </source>
</evidence>
<keyword evidence="2" id="KW-1133">Transmembrane helix</keyword>
<dbReference type="SUPFAM" id="SSF48403">
    <property type="entry name" value="Ankyrin repeat"/>
    <property type="match status" value="1"/>
</dbReference>
<keyword evidence="2" id="KW-0472">Membrane</keyword>
<dbReference type="AlphaFoldDB" id="A0A2N9F9T7"/>
<dbReference type="Pfam" id="PF00023">
    <property type="entry name" value="Ank"/>
    <property type="match status" value="1"/>
</dbReference>
<dbReference type="PROSITE" id="PS50297">
    <property type="entry name" value="ANK_REP_REGION"/>
    <property type="match status" value="2"/>
</dbReference>
<dbReference type="Pfam" id="PF12796">
    <property type="entry name" value="Ank_2"/>
    <property type="match status" value="2"/>
</dbReference>
<dbReference type="InterPro" id="IPR002110">
    <property type="entry name" value="Ankyrin_rpt"/>
</dbReference>
<dbReference type="SMART" id="SM00248">
    <property type="entry name" value="ANK"/>
    <property type="match status" value="5"/>
</dbReference>
<feature type="repeat" description="ANK" evidence="1">
    <location>
        <begin position="187"/>
        <end position="213"/>
    </location>
</feature>
<dbReference type="Gene3D" id="1.25.40.20">
    <property type="entry name" value="Ankyrin repeat-containing domain"/>
    <property type="match status" value="2"/>
</dbReference>
<keyword evidence="2" id="KW-0812">Transmembrane</keyword>
<organism evidence="4">
    <name type="scientific">Fagus sylvatica</name>
    <name type="common">Beechnut</name>
    <dbReference type="NCBI Taxonomy" id="28930"/>
    <lineage>
        <taxon>Eukaryota</taxon>
        <taxon>Viridiplantae</taxon>
        <taxon>Streptophyta</taxon>
        <taxon>Embryophyta</taxon>
        <taxon>Tracheophyta</taxon>
        <taxon>Spermatophyta</taxon>
        <taxon>Magnoliopsida</taxon>
        <taxon>eudicotyledons</taxon>
        <taxon>Gunneridae</taxon>
        <taxon>Pentapetalae</taxon>
        <taxon>rosids</taxon>
        <taxon>fabids</taxon>
        <taxon>Fagales</taxon>
        <taxon>Fagaceae</taxon>
        <taxon>Fagus</taxon>
    </lineage>
</organism>
<dbReference type="PANTHER" id="PTHR24128">
    <property type="entry name" value="HOMEOBOX PROTEIN WARIAI"/>
    <property type="match status" value="1"/>
</dbReference>
<protein>
    <recommendedName>
        <fullName evidence="3">PGG domain-containing protein</fullName>
    </recommendedName>
</protein>
<gene>
    <name evidence="4" type="ORF">FSB_LOCUS11406</name>
</gene>
<dbReference type="PROSITE" id="PS50088">
    <property type="entry name" value="ANK_REPEAT"/>
    <property type="match status" value="2"/>
</dbReference>
<evidence type="ECO:0000256" key="2">
    <source>
        <dbReference type="SAM" id="Phobius"/>
    </source>
</evidence>
<dbReference type="EMBL" id="OIVN01000652">
    <property type="protein sequence ID" value="SPC83524.1"/>
    <property type="molecule type" value="Genomic_DNA"/>
</dbReference>
<evidence type="ECO:0000256" key="1">
    <source>
        <dbReference type="PROSITE-ProRule" id="PRU00023"/>
    </source>
</evidence>
<accession>A0A2N9F9T7</accession>
<feature type="transmembrane region" description="Helical" evidence="2">
    <location>
        <begin position="291"/>
        <end position="308"/>
    </location>
</feature>
<dbReference type="InterPro" id="IPR036770">
    <property type="entry name" value="Ankyrin_rpt-contain_sf"/>
</dbReference>
<feature type="repeat" description="ANK" evidence="1">
    <location>
        <begin position="73"/>
        <end position="100"/>
    </location>
</feature>
<sequence length="433" mass="49206">MDERIERMKQVALQGNIDGFYNLIREDVKLLEHIDELPFVDTPLHIATSAGHITFSTEMIGLKPSFARKLNPDGFSPIHIALQKKNIEMVHRLLQLDRDLVRVKGRERITPLHYVVAAGDLDLLEKFLLVCPHSIEDVSIRNETALHIALIHNNLEAFRFLVGWLEDNRFKNASSYERKFLNWKDEKGDTVLHIAVSQNQTQAVRHLLAWGFDGINIKNLEGKTAWDISQRRDNREIRVMLDKARALKASPTLTANLYEYYLRPPKFRWAEYIRKKCARELMTLSNERRNALLVIVALVVTVTYQAVLSPPGGVWQDDQCNTIAPGKARSTNHLGSNEIQFNTTADQHKEGSSDYQTQCSTTAAHKAGRAILLTTTTFQTFLVFNSVTFVISSTILALLVPFGCITILTYFLGKKDLRFHKKEEAGNLSSVPN</sequence>
<feature type="domain" description="PGG" evidence="3">
    <location>
        <begin position="286"/>
        <end position="328"/>
    </location>
</feature>
<reference evidence="4" key="1">
    <citation type="submission" date="2018-02" db="EMBL/GenBank/DDBJ databases">
        <authorList>
            <person name="Cohen D.B."/>
            <person name="Kent A.D."/>
        </authorList>
    </citation>
    <scope>NUCLEOTIDE SEQUENCE</scope>
</reference>
<name>A0A2N9F9T7_FAGSY</name>
<feature type="transmembrane region" description="Helical" evidence="2">
    <location>
        <begin position="389"/>
        <end position="412"/>
    </location>
</feature>
<proteinExistence type="predicted"/>